<evidence type="ECO:0000256" key="1">
    <source>
        <dbReference type="ARBA" id="ARBA00006479"/>
    </source>
</evidence>
<dbReference type="InterPro" id="IPR043129">
    <property type="entry name" value="ATPase_NBD"/>
</dbReference>
<dbReference type="SUPFAM" id="SSF53067">
    <property type="entry name" value="Actin-like ATPase domain"/>
    <property type="match status" value="1"/>
</dbReference>
<organism evidence="3 4">
    <name type="scientific">Microlunatus flavus</name>
    <dbReference type="NCBI Taxonomy" id="1036181"/>
    <lineage>
        <taxon>Bacteria</taxon>
        <taxon>Bacillati</taxon>
        <taxon>Actinomycetota</taxon>
        <taxon>Actinomycetes</taxon>
        <taxon>Propionibacteriales</taxon>
        <taxon>Propionibacteriaceae</taxon>
        <taxon>Microlunatus</taxon>
    </lineage>
</organism>
<sequence length="424" mass="43924">MAGIRMAEPTGVRDGFARGGGSGELRQSNLTAILRYLRDHGPSSRHDTARGCGLGVSTMTDLVGDLRSRRLVVELDPIRRPGAGRPTRPIALDGEPWAVMGVHVEVDRIHVKGTTVGGTDLWQETATASFTDHHDGAEVLARLVVDQLAHVGEGLQLVAVEIAVPGYVTPDGMAVTSRALGWDGAGVGKAVRAALSDAGLPDVSVGLSSDFHLAGLYAARAQLSDASSTVVAYFGGVTEMGSALVVNGEIFRGAGGGAGDLAHLHVQADGAECWCGRHGCLNSVVRVQELLAHAGLRTPEEAAELVVTDPEGAVKLLADGAAAGDEAVCRALDRAGTALGRAVDDVLGSVNPHAVILGGYVGHLASYLMPALDRQLRARVHEGPYAGTRILVTEEEAPPVTEGAVLAARDACLYDPLGLTTPLR</sequence>
<keyword evidence="4" id="KW-1185">Reference proteome</keyword>
<keyword evidence="3" id="KW-0418">Kinase</keyword>
<dbReference type="Pfam" id="PF00480">
    <property type="entry name" value="ROK"/>
    <property type="match status" value="1"/>
</dbReference>
<name>A0A1H8ZEU3_9ACTN</name>
<accession>A0A1H8ZEU3</accession>
<dbReference type="InterPro" id="IPR036388">
    <property type="entry name" value="WH-like_DNA-bd_sf"/>
</dbReference>
<dbReference type="GO" id="GO:0016301">
    <property type="term" value="F:kinase activity"/>
    <property type="evidence" value="ECO:0007669"/>
    <property type="project" value="UniProtKB-KW"/>
</dbReference>
<proteinExistence type="inferred from homology"/>
<dbReference type="SUPFAM" id="SSF46785">
    <property type="entry name" value="Winged helix' DNA-binding domain"/>
    <property type="match status" value="1"/>
</dbReference>
<dbReference type="EMBL" id="FOFA01000001">
    <property type="protein sequence ID" value="SEP62228.1"/>
    <property type="molecule type" value="Genomic_DNA"/>
</dbReference>
<protein>
    <submittedName>
        <fullName evidence="3">Sugar kinase of the NBD/HSP70 family, may contain an N-terminal HTH domain</fullName>
    </submittedName>
</protein>
<dbReference type="PANTHER" id="PTHR18964">
    <property type="entry name" value="ROK (REPRESSOR, ORF, KINASE) FAMILY"/>
    <property type="match status" value="1"/>
</dbReference>
<dbReference type="InterPro" id="IPR000600">
    <property type="entry name" value="ROK"/>
</dbReference>
<dbReference type="Gene3D" id="1.10.10.10">
    <property type="entry name" value="Winged helix-like DNA-binding domain superfamily/Winged helix DNA-binding domain"/>
    <property type="match status" value="1"/>
</dbReference>
<comment type="similarity">
    <text evidence="1">Belongs to the ROK (NagC/XylR) family.</text>
</comment>
<reference evidence="4" key="1">
    <citation type="submission" date="2016-10" db="EMBL/GenBank/DDBJ databases">
        <authorList>
            <person name="Varghese N."/>
            <person name="Submissions S."/>
        </authorList>
    </citation>
    <scope>NUCLEOTIDE SEQUENCE [LARGE SCALE GENOMIC DNA]</scope>
    <source>
        <strain evidence="4">CGMCC 4.6856</strain>
    </source>
</reference>
<feature type="region of interest" description="Disordered" evidence="2">
    <location>
        <begin position="1"/>
        <end position="23"/>
    </location>
</feature>
<evidence type="ECO:0000313" key="4">
    <source>
        <dbReference type="Proteomes" id="UP000198504"/>
    </source>
</evidence>
<evidence type="ECO:0000256" key="2">
    <source>
        <dbReference type="SAM" id="MobiDB-lite"/>
    </source>
</evidence>
<dbReference type="STRING" id="1036181.SAMN05421756_101194"/>
<keyword evidence="3" id="KW-0808">Transferase</keyword>
<dbReference type="AlphaFoldDB" id="A0A1H8ZEU3"/>
<dbReference type="Proteomes" id="UP000198504">
    <property type="component" value="Unassembled WGS sequence"/>
</dbReference>
<dbReference type="InterPro" id="IPR036390">
    <property type="entry name" value="WH_DNA-bd_sf"/>
</dbReference>
<evidence type="ECO:0000313" key="3">
    <source>
        <dbReference type="EMBL" id="SEP62228.1"/>
    </source>
</evidence>
<dbReference type="PANTHER" id="PTHR18964:SF149">
    <property type="entry name" value="BIFUNCTIONAL UDP-N-ACETYLGLUCOSAMINE 2-EPIMERASE_N-ACETYLMANNOSAMINE KINASE"/>
    <property type="match status" value="1"/>
</dbReference>
<dbReference type="Gene3D" id="3.30.420.40">
    <property type="match status" value="2"/>
</dbReference>
<gene>
    <name evidence="3" type="ORF">SAMN05421756_101194</name>
</gene>
<dbReference type="OrthoDB" id="3225083at2"/>